<accession>A0A0G1X810</accession>
<dbReference type="Gene3D" id="3.40.50.1820">
    <property type="entry name" value="alpha/beta hydrolase"/>
    <property type="match status" value="1"/>
</dbReference>
<dbReference type="Proteomes" id="UP000034913">
    <property type="component" value="Unassembled WGS sequence"/>
</dbReference>
<sequence>MRVNAGGSPPGSTKKRYEKVVLVHGYTSSPSKQRYQIIAEELNRLGIEYAIPALPGDEDPQAKEWLETINREIKNTNLPIVLVGHSLGTRAILLYLDQYNVVVDTVILIATFNNDIETNRDRKDQHYASFFEYKLDIKKIKNLANHFIVIHSKDDDTIDYQQAVDISKELGARLITYNHAGHFSGKENATDNANIFLEAIKSAIS</sequence>
<dbReference type="AlphaFoldDB" id="A0A0G1X810"/>
<evidence type="ECO:0000313" key="1">
    <source>
        <dbReference type="EMBL" id="KKW26970.1"/>
    </source>
</evidence>
<dbReference type="InterPro" id="IPR010662">
    <property type="entry name" value="RBBP9/YdeN"/>
</dbReference>
<dbReference type="SUPFAM" id="SSF53474">
    <property type="entry name" value="alpha/beta-Hydrolases"/>
    <property type="match status" value="1"/>
</dbReference>
<protein>
    <recommendedName>
        <fullName evidence="3">Serine hydrolase family protein</fullName>
    </recommendedName>
</protein>
<comment type="caution">
    <text evidence="1">The sequence shown here is derived from an EMBL/GenBank/DDBJ whole genome shotgun (WGS) entry which is preliminary data.</text>
</comment>
<dbReference type="Pfam" id="PF06821">
    <property type="entry name" value="Ser_hydrolase"/>
    <property type="match status" value="1"/>
</dbReference>
<dbReference type="EMBL" id="LCRB01000002">
    <property type="protein sequence ID" value="KKW26970.1"/>
    <property type="molecule type" value="Genomic_DNA"/>
</dbReference>
<dbReference type="InterPro" id="IPR029058">
    <property type="entry name" value="AB_hydrolase_fold"/>
</dbReference>
<proteinExistence type="predicted"/>
<gene>
    <name evidence="1" type="ORF">VF00_C0002G0295</name>
</gene>
<dbReference type="PANTHER" id="PTHR15394">
    <property type="entry name" value="SERINE HYDROLASE RBBP9"/>
    <property type="match status" value="1"/>
</dbReference>
<name>A0A0G1X810_UNCK3</name>
<dbReference type="PANTHER" id="PTHR15394:SF3">
    <property type="entry name" value="SERINE HYDROLASE RBBP9"/>
    <property type="match status" value="1"/>
</dbReference>
<evidence type="ECO:0000313" key="2">
    <source>
        <dbReference type="Proteomes" id="UP000034913"/>
    </source>
</evidence>
<evidence type="ECO:0008006" key="3">
    <source>
        <dbReference type="Google" id="ProtNLM"/>
    </source>
</evidence>
<organism evidence="1 2">
    <name type="scientific">candidate division Kazan bacterium GW2011_GWB1_52_7</name>
    <dbReference type="NCBI Taxonomy" id="1620414"/>
    <lineage>
        <taxon>Bacteria</taxon>
        <taxon>Bacteria division Kazan-3B-28</taxon>
    </lineage>
</organism>
<reference evidence="1 2" key="1">
    <citation type="journal article" date="2015" name="Nature">
        <title>rRNA introns, odd ribosomes, and small enigmatic genomes across a large radiation of phyla.</title>
        <authorList>
            <person name="Brown C.T."/>
            <person name="Hug L.A."/>
            <person name="Thomas B.C."/>
            <person name="Sharon I."/>
            <person name="Castelle C.J."/>
            <person name="Singh A."/>
            <person name="Wilkins M.J."/>
            <person name="Williams K.H."/>
            <person name="Banfield J.F."/>
        </authorList>
    </citation>
    <scope>NUCLEOTIDE SEQUENCE [LARGE SCALE GENOMIC DNA]</scope>
</reference>
<dbReference type="GO" id="GO:0016787">
    <property type="term" value="F:hydrolase activity"/>
    <property type="evidence" value="ECO:0007669"/>
    <property type="project" value="InterPro"/>
</dbReference>